<name>A0AAV6XZG8_9LAMI</name>
<reference evidence="1" key="1">
    <citation type="submission" date="2019-10" db="EMBL/GenBank/DDBJ databases">
        <authorList>
            <person name="Zhang R."/>
            <person name="Pan Y."/>
            <person name="Wang J."/>
            <person name="Ma R."/>
            <person name="Yu S."/>
        </authorList>
    </citation>
    <scope>NUCLEOTIDE SEQUENCE</scope>
    <source>
        <strain evidence="1">LA-IB0</strain>
        <tissue evidence="1">Leaf</tissue>
    </source>
</reference>
<gene>
    <name evidence="1" type="ORF">BUALT_Bualt04G0119100</name>
</gene>
<dbReference type="AlphaFoldDB" id="A0AAV6XZG8"/>
<evidence type="ECO:0000313" key="1">
    <source>
        <dbReference type="EMBL" id="KAG8384450.1"/>
    </source>
</evidence>
<dbReference type="Proteomes" id="UP000826271">
    <property type="component" value="Unassembled WGS sequence"/>
</dbReference>
<protein>
    <recommendedName>
        <fullName evidence="3">Retrotransposon Copia-like N-terminal domain-containing protein</fullName>
    </recommendedName>
</protein>
<organism evidence="1 2">
    <name type="scientific">Buddleja alternifolia</name>
    <dbReference type="NCBI Taxonomy" id="168488"/>
    <lineage>
        <taxon>Eukaryota</taxon>
        <taxon>Viridiplantae</taxon>
        <taxon>Streptophyta</taxon>
        <taxon>Embryophyta</taxon>
        <taxon>Tracheophyta</taxon>
        <taxon>Spermatophyta</taxon>
        <taxon>Magnoliopsida</taxon>
        <taxon>eudicotyledons</taxon>
        <taxon>Gunneridae</taxon>
        <taxon>Pentapetalae</taxon>
        <taxon>asterids</taxon>
        <taxon>lamiids</taxon>
        <taxon>Lamiales</taxon>
        <taxon>Scrophulariaceae</taxon>
        <taxon>Buddlejeae</taxon>
        <taxon>Buddleja</taxon>
    </lineage>
</organism>
<comment type="caution">
    <text evidence="1">The sequence shown here is derived from an EMBL/GenBank/DDBJ whole genome shotgun (WGS) entry which is preliminary data.</text>
</comment>
<keyword evidence="2" id="KW-1185">Reference proteome</keyword>
<evidence type="ECO:0000313" key="2">
    <source>
        <dbReference type="Proteomes" id="UP000826271"/>
    </source>
</evidence>
<sequence length="139" mass="15487">MIGRIEPDVNRTRNLLIWSQTRYHCATDPLVTICPTAISGYLSNIEALSGNNYGKWRDQLDILLGVTDLDYALRVDAPAALTSQSTSEEKAAYEKWDRSNCVSLKIIKGSITFDIQGGVEDSDNARIPCLCRRIIPNLI</sequence>
<dbReference type="EMBL" id="WHWC01000004">
    <property type="protein sequence ID" value="KAG8384450.1"/>
    <property type="molecule type" value="Genomic_DNA"/>
</dbReference>
<evidence type="ECO:0008006" key="3">
    <source>
        <dbReference type="Google" id="ProtNLM"/>
    </source>
</evidence>
<accession>A0AAV6XZG8</accession>
<proteinExistence type="predicted"/>